<dbReference type="PANTHER" id="PTHR31435:SF10">
    <property type="entry name" value="BSR4717 PROTEIN"/>
    <property type="match status" value="1"/>
</dbReference>
<dbReference type="Gene3D" id="3.40.630.30">
    <property type="match status" value="1"/>
</dbReference>
<dbReference type="SUPFAM" id="SSF55729">
    <property type="entry name" value="Acyl-CoA N-acyltransferases (Nat)"/>
    <property type="match status" value="1"/>
</dbReference>
<name>A0A2G1VMN8_9FLAO</name>
<protein>
    <submittedName>
        <fullName evidence="2">GNAT family N-acetyltransferase</fullName>
    </submittedName>
</protein>
<proteinExistence type="predicted"/>
<evidence type="ECO:0000313" key="2">
    <source>
        <dbReference type="EMBL" id="PHQ28035.1"/>
    </source>
</evidence>
<dbReference type="GO" id="GO:0016740">
    <property type="term" value="F:transferase activity"/>
    <property type="evidence" value="ECO:0007669"/>
    <property type="project" value="UniProtKB-KW"/>
</dbReference>
<dbReference type="Pfam" id="PF14542">
    <property type="entry name" value="Acetyltransf_CG"/>
    <property type="match status" value="1"/>
</dbReference>
<keyword evidence="3" id="KW-1185">Reference proteome</keyword>
<evidence type="ECO:0000259" key="1">
    <source>
        <dbReference type="PROSITE" id="PS51729"/>
    </source>
</evidence>
<dbReference type="RefSeq" id="WP_099647535.1">
    <property type="nucleotide sequence ID" value="NZ_KZ319302.1"/>
</dbReference>
<comment type="caution">
    <text evidence="2">The sequence shown here is derived from an EMBL/GenBank/DDBJ whole genome shotgun (WGS) entry which is preliminary data.</text>
</comment>
<gene>
    <name evidence="2" type="ORF">CJ305_17160</name>
</gene>
<reference evidence="2 3" key="1">
    <citation type="submission" date="2017-08" db="EMBL/GenBank/DDBJ databases">
        <title>The whole genome shortgun sequences of strain Leeuwenhoekiella nanhaiensis G18 from the South China Sea.</title>
        <authorList>
            <person name="Liu Q."/>
        </authorList>
    </citation>
    <scope>NUCLEOTIDE SEQUENCE [LARGE SCALE GENOMIC DNA]</scope>
    <source>
        <strain evidence="2 3">G18</strain>
    </source>
</reference>
<keyword evidence="2" id="KW-0808">Transferase</keyword>
<feature type="domain" description="N-acetyltransferase" evidence="1">
    <location>
        <begin position="8"/>
        <end position="95"/>
    </location>
</feature>
<evidence type="ECO:0000313" key="3">
    <source>
        <dbReference type="Proteomes" id="UP000229433"/>
    </source>
</evidence>
<dbReference type="InterPro" id="IPR045057">
    <property type="entry name" value="Gcn5-rel_NAT"/>
</dbReference>
<dbReference type="InterPro" id="IPR031165">
    <property type="entry name" value="GNAT_YJDJ"/>
</dbReference>
<dbReference type="Proteomes" id="UP000229433">
    <property type="component" value="Unassembled WGS sequence"/>
</dbReference>
<dbReference type="PROSITE" id="PS51729">
    <property type="entry name" value="GNAT_YJDJ"/>
    <property type="match status" value="1"/>
</dbReference>
<dbReference type="AlphaFoldDB" id="A0A2G1VMN8"/>
<sequence length="95" mass="11106">MDKAIHHRENRSRGLFYIEGNGDKISELTYTIKSDNLIVIDHTETKMGYEHQGYASELLDYVVNWARENDIKIEPLCPFAEIKFDEKPEYADVRA</sequence>
<dbReference type="EMBL" id="NQXA01000022">
    <property type="protein sequence ID" value="PHQ28035.1"/>
    <property type="molecule type" value="Genomic_DNA"/>
</dbReference>
<organism evidence="2 3">
    <name type="scientific">Leeuwenhoekiella nanhaiensis</name>
    <dbReference type="NCBI Taxonomy" id="1655491"/>
    <lineage>
        <taxon>Bacteria</taxon>
        <taxon>Pseudomonadati</taxon>
        <taxon>Bacteroidota</taxon>
        <taxon>Flavobacteriia</taxon>
        <taxon>Flavobacteriales</taxon>
        <taxon>Flavobacteriaceae</taxon>
        <taxon>Leeuwenhoekiella</taxon>
    </lineage>
</organism>
<accession>A0A2G1VMN8</accession>
<dbReference type="OrthoDB" id="9793389at2"/>
<dbReference type="PANTHER" id="PTHR31435">
    <property type="entry name" value="PROTEIN NATD1"/>
    <property type="match status" value="1"/>
</dbReference>
<dbReference type="InterPro" id="IPR016181">
    <property type="entry name" value="Acyl_CoA_acyltransferase"/>
</dbReference>